<dbReference type="InterPro" id="IPR036322">
    <property type="entry name" value="WD40_repeat_dom_sf"/>
</dbReference>
<reference evidence="6 7" key="1">
    <citation type="submission" date="2014-09" db="EMBL/GenBank/DDBJ databases">
        <authorList>
            <person name="Ellenberger Sabrina"/>
        </authorList>
    </citation>
    <scope>NUCLEOTIDE SEQUENCE [LARGE SCALE GENOMIC DNA]</scope>
    <source>
        <strain evidence="6 7">CBS 412.66</strain>
    </source>
</reference>
<proteinExistence type="predicted"/>
<evidence type="ECO:0000313" key="7">
    <source>
        <dbReference type="Proteomes" id="UP000054107"/>
    </source>
</evidence>
<dbReference type="InterPro" id="IPR001680">
    <property type="entry name" value="WD40_rpt"/>
</dbReference>
<feature type="repeat" description="WD" evidence="4">
    <location>
        <begin position="54"/>
        <end position="84"/>
    </location>
</feature>
<dbReference type="InterPro" id="IPR019775">
    <property type="entry name" value="WD40_repeat_CS"/>
</dbReference>
<organism evidence="6 7">
    <name type="scientific">Parasitella parasitica</name>
    <dbReference type="NCBI Taxonomy" id="35722"/>
    <lineage>
        <taxon>Eukaryota</taxon>
        <taxon>Fungi</taxon>
        <taxon>Fungi incertae sedis</taxon>
        <taxon>Mucoromycota</taxon>
        <taxon>Mucoromycotina</taxon>
        <taxon>Mucoromycetes</taxon>
        <taxon>Mucorales</taxon>
        <taxon>Mucorineae</taxon>
        <taxon>Mucoraceae</taxon>
        <taxon>Parasitella</taxon>
    </lineage>
</organism>
<feature type="signal peptide" evidence="5">
    <location>
        <begin position="1"/>
        <end position="20"/>
    </location>
</feature>
<dbReference type="Gene3D" id="2.130.10.10">
    <property type="entry name" value="YVTN repeat-like/Quinoprotein amine dehydrogenase"/>
    <property type="match status" value="1"/>
</dbReference>
<evidence type="ECO:0000313" key="6">
    <source>
        <dbReference type="EMBL" id="CEP08691.1"/>
    </source>
</evidence>
<evidence type="ECO:0000256" key="3">
    <source>
        <dbReference type="ARBA" id="ARBA00022786"/>
    </source>
</evidence>
<evidence type="ECO:0000256" key="5">
    <source>
        <dbReference type="SAM" id="SignalP"/>
    </source>
</evidence>
<dbReference type="SMART" id="SM00320">
    <property type="entry name" value="WD40"/>
    <property type="match status" value="2"/>
</dbReference>
<dbReference type="PROSITE" id="PS50294">
    <property type="entry name" value="WD_REPEATS_REGION"/>
    <property type="match status" value="2"/>
</dbReference>
<dbReference type="Pfam" id="PF00400">
    <property type="entry name" value="WD40"/>
    <property type="match status" value="2"/>
</dbReference>
<keyword evidence="7" id="KW-1185">Reference proteome</keyword>
<dbReference type="PANTHER" id="PTHR19872">
    <property type="entry name" value="UBIQUITIN LIGASE SPECIFICITY FACTOR/HREP PROTEIN"/>
    <property type="match status" value="1"/>
</dbReference>
<feature type="repeat" description="WD" evidence="4">
    <location>
        <begin position="14"/>
        <end position="53"/>
    </location>
</feature>
<accession>A0A0B7MRR3</accession>
<gene>
    <name evidence="6" type="primary">PARPA_02036.1 scaffold 2397</name>
</gene>
<dbReference type="STRING" id="35722.A0A0B7MRR3"/>
<keyword evidence="5" id="KW-0732">Signal</keyword>
<evidence type="ECO:0000256" key="4">
    <source>
        <dbReference type="PROSITE-ProRule" id="PRU00221"/>
    </source>
</evidence>
<dbReference type="InterPro" id="IPR015943">
    <property type="entry name" value="WD40/YVTN_repeat-like_dom_sf"/>
</dbReference>
<dbReference type="SUPFAM" id="SSF50978">
    <property type="entry name" value="WD40 repeat-like"/>
    <property type="match status" value="1"/>
</dbReference>
<sequence length="95" mass="10511">MIWNTAIGACLKALFGHVQGIWGLDLDKLRIVSGSHDKTIRVWDTETTTCLYALIGHNRPLTAVALSDSKIISASDDSEVKIWDFGHKNITVQMT</sequence>
<evidence type="ECO:0000256" key="2">
    <source>
        <dbReference type="ARBA" id="ARBA00022737"/>
    </source>
</evidence>
<dbReference type="PANTHER" id="PTHR19872:SF9">
    <property type="entry name" value="UBIQUITIN-BINDING SDF UBIQUITIN LIGASE COMPLEX SUBUNIT"/>
    <property type="match status" value="1"/>
</dbReference>
<keyword evidence="1 4" id="KW-0853">WD repeat</keyword>
<dbReference type="InterPro" id="IPR051075">
    <property type="entry name" value="SCF_subunit_WD-repeat"/>
</dbReference>
<dbReference type="Proteomes" id="UP000054107">
    <property type="component" value="Unassembled WGS sequence"/>
</dbReference>
<dbReference type="OrthoDB" id="5580488at2759"/>
<protein>
    <submittedName>
        <fullName evidence="6">Uncharacterized protein</fullName>
    </submittedName>
</protein>
<name>A0A0B7MRR3_9FUNG</name>
<feature type="chain" id="PRO_5002134934" evidence="5">
    <location>
        <begin position="21"/>
        <end position="95"/>
    </location>
</feature>
<dbReference type="EMBL" id="LN719964">
    <property type="protein sequence ID" value="CEP08691.1"/>
    <property type="molecule type" value="Genomic_DNA"/>
</dbReference>
<evidence type="ECO:0000256" key="1">
    <source>
        <dbReference type="ARBA" id="ARBA00022574"/>
    </source>
</evidence>
<dbReference type="AlphaFoldDB" id="A0A0B7MRR3"/>
<dbReference type="PROSITE" id="PS00678">
    <property type="entry name" value="WD_REPEATS_1"/>
    <property type="match status" value="1"/>
</dbReference>
<keyword evidence="3" id="KW-0833">Ubl conjugation pathway</keyword>
<dbReference type="PROSITE" id="PS50082">
    <property type="entry name" value="WD_REPEATS_2"/>
    <property type="match status" value="2"/>
</dbReference>
<keyword evidence="2" id="KW-0677">Repeat</keyword>
<dbReference type="PRINTS" id="PR00320">
    <property type="entry name" value="GPROTEINBRPT"/>
</dbReference>
<dbReference type="InterPro" id="IPR020472">
    <property type="entry name" value="WD40_PAC1"/>
</dbReference>